<sequence length="101" mass="11599">MAPVSAFGVSMCYCGLYPNIHKYLCYCLIVILFSSVGRNRKRRRNVENRRICLQKMQEKEKSPPADAICALTSSLTTIRKPSAKTVLMAPNKRRKHHSWTK</sequence>
<keyword evidence="1" id="KW-0812">Transmembrane</keyword>
<comment type="caution">
    <text evidence="2">The sequence shown here is derived from an EMBL/GenBank/DDBJ whole genome shotgun (WGS) entry which is preliminary data.</text>
</comment>
<dbReference type="Proteomes" id="UP000824782">
    <property type="component" value="Unassembled WGS sequence"/>
</dbReference>
<evidence type="ECO:0000313" key="2">
    <source>
        <dbReference type="EMBL" id="KAG8548393.1"/>
    </source>
</evidence>
<feature type="transmembrane region" description="Helical" evidence="1">
    <location>
        <begin position="20"/>
        <end position="37"/>
    </location>
</feature>
<evidence type="ECO:0000256" key="1">
    <source>
        <dbReference type="SAM" id="Phobius"/>
    </source>
</evidence>
<gene>
    <name evidence="2" type="ORF">GDO81_025574</name>
</gene>
<organism evidence="2 3">
    <name type="scientific">Engystomops pustulosus</name>
    <name type="common">Tungara frog</name>
    <name type="synonym">Physalaemus pustulosus</name>
    <dbReference type="NCBI Taxonomy" id="76066"/>
    <lineage>
        <taxon>Eukaryota</taxon>
        <taxon>Metazoa</taxon>
        <taxon>Chordata</taxon>
        <taxon>Craniata</taxon>
        <taxon>Vertebrata</taxon>
        <taxon>Euteleostomi</taxon>
        <taxon>Amphibia</taxon>
        <taxon>Batrachia</taxon>
        <taxon>Anura</taxon>
        <taxon>Neobatrachia</taxon>
        <taxon>Hyloidea</taxon>
        <taxon>Leptodactylidae</taxon>
        <taxon>Leiuperinae</taxon>
        <taxon>Engystomops</taxon>
    </lineage>
</organism>
<keyword evidence="1" id="KW-0472">Membrane</keyword>
<evidence type="ECO:0000313" key="3">
    <source>
        <dbReference type="Proteomes" id="UP000824782"/>
    </source>
</evidence>
<dbReference type="AlphaFoldDB" id="A0AAV6ZQ77"/>
<accession>A0AAV6ZQ77</accession>
<protein>
    <submittedName>
        <fullName evidence="2">Uncharacterized protein</fullName>
    </submittedName>
</protein>
<dbReference type="EMBL" id="WNYA01000425">
    <property type="protein sequence ID" value="KAG8548393.1"/>
    <property type="molecule type" value="Genomic_DNA"/>
</dbReference>
<keyword evidence="3" id="KW-1185">Reference proteome</keyword>
<proteinExistence type="predicted"/>
<name>A0AAV6ZQ77_ENGPU</name>
<keyword evidence="1" id="KW-1133">Transmembrane helix</keyword>
<reference evidence="2" key="1">
    <citation type="thesis" date="2020" institute="ProQuest LLC" country="789 East Eisenhower Parkway, Ann Arbor, MI, USA">
        <title>Comparative Genomics and Chromosome Evolution.</title>
        <authorList>
            <person name="Mudd A.B."/>
        </authorList>
    </citation>
    <scope>NUCLEOTIDE SEQUENCE</scope>
    <source>
        <strain evidence="2">237g6f4</strain>
        <tissue evidence="2">Blood</tissue>
    </source>
</reference>